<dbReference type="PROSITE" id="PS00934">
    <property type="entry name" value="GLYOXALASE_I_1"/>
    <property type="match status" value="1"/>
</dbReference>
<dbReference type="InterPro" id="IPR037523">
    <property type="entry name" value="VOC_core"/>
</dbReference>
<keyword evidence="1" id="KW-0479">Metal-binding</keyword>
<protein>
    <submittedName>
        <fullName evidence="3">VOC family protein</fullName>
    </submittedName>
</protein>
<evidence type="ECO:0000313" key="4">
    <source>
        <dbReference type="Proteomes" id="UP001301388"/>
    </source>
</evidence>
<proteinExistence type="predicted"/>
<evidence type="ECO:0000313" key="3">
    <source>
        <dbReference type="EMBL" id="MEA5478565.1"/>
    </source>
</evidence>
<keyword evidence="4" id="KW-1185">Reference proteome</keyword>
<dbReference type="InterPro" id="IPR004360">
    <property type="entry name" value="Glyas_Fos-R_dOase_dom"/>
</dbReference>
<dbReference type="Proteomes" id="UP001301388">
    <property type="component" value="Unassembled WGS sequence"/>
</dbReference>
<dbReference type="InterPro" id="IPR052164">
    <property type="entry name" value="Anthracycline_SecMetBiosynth"/>
</dbReference>
<evidence type="ECO:0000259" key="2">
    <source>
        <dbReference type="PROSITE" id="PS51819"/>
    </source>
</evidence>
<evidence type="ECO:0000256" key="1">
    <source>
        <dbReference type="ARBA" id="ARBA00022723"/>
    </source>
</evidence>
<accession>A0ABU5TJX9</accession>
<comment type="caution">
    <text evidence="3">The sequence shown here is derived from an EMBL/GenBank/DDBJ whole genome shotgun (WGS) entry which is preliminary data.</text>
</comment>
<dbReference type="PANTHER" id="PTHR33993">
    <property type="entry name" value="GLYOXALASE-RELATED"/>
    <property type="match status" value="1"/>
</dbReference>
<dbReference type="SUPFAM" id="SSF54593">
    <property type="entry name" value="Glyoxalase/Bleomycin resistance protein/Dihydroxybiphenyl dioxygenase"/>
    <property type="match status" value="1"/>
</dbReference>
<dbReference type="InterPro" id="IPR029068">
    <property type="entry name" value="Glyas_Bleomycin-R_OHBP_Dase"/>
</dbReference>
<gene>
    <name evidence="3" type="ORF">VB774_13130</name>
</gene>
<sequence length="280" mass="30352">MTIQFRHIMLMIKDVPAAVKFYQEGLGLTVVNASPHMAELDADGTKIIIHGAENQAEVGGSPILSFHVADLQETIAKLESLGASLQGRVREPSFGKVAAMRSPEGHLLSLLQPKSSNEKPMTFEEAIAYTETLLSRTDLDDAQLQSEITNLVKTSNGARGFFVCFLTGEWELADNPSPAIIQSLQSEPNAIAELLVKNLAMSTAMAIAHRRNGDAEQAQGSDRVAKRTSLLIEKVDLSEVQAIAIQMKDSAKTNAGDYAAFLEKWGYDDEQKIAIANVLG</sequence>
<organism evidence="3 4">
    <name type="scientific">Pseudanabaena galeata UHCC 0370</name>
    <dbReference type="NCBI Taxonomy" id="3110310"/>
    <lineage>
        <taxon>Bacteria</taxon>
        <taxon>Bacillati</taxon>
        <taxon>Cyanobacteriota</taxon>
        <taxon>Cyanophyceae</taxon>
        <taxon>Pseudanabaenales</taxon>
        <taxon>Pseudanabaenaceae</taxon>
        <taxon>Pseudanabaena</taxon>
    </lineage>
</organism>
<dbReference type="InterPro" id="IPR018146">
    <property type="entry name" value="Glyoxalase_1_CS"/>
</dbReference>
<dbReference type="PANTHER" id="PTHR33993:SF14">
    <property type="entry name" value="GB|AAF24581.1"/>
    <property type="match status" value="1"/>
</dbReference>
<reference evidence="3 4" key="1">
    <citation type="submission" date="2023-12" db="EMBL/GenBank/DDBJ databases">
        <title>Baltic Sea Cyanobacteria.</title>
        <authorList>
            <person name="Delbaje E."/>
            <person name="Fewer D.P."/>
            <person name="Shishido T.K."/>
        </authorList>
    </citation>
    <scope>NUCLEOTIDE SEQUENCE [LARGE SCALE GENOMIC DNA]</scope>
    <source>
        <strain evidence="3 4">UHCC 0370</strain>
    </source>
</reference>
<dbReference type="Pfam" id="PF00903">
    <property type="entry name" value="Glyoxalase"/>
    <property type="match status" value="1"/>
</dbReference>
<feature type="domain" description="VOC" evidence="2">
    <location>
        <begin position="4"/>
        <end position="113"/>
    </location>
</feature>
<name>A0ABU5TJX9_9CYAN</name>
<dbReference type="PROSITE" id="PS51819">
    <property type="entry name" value="VOC"/>
    <property type="match status" value="1"/>
</dbReference>
<dbReference type="Gene3D" id="3.10.180.10">
    <property type="entry name" value="2,3-Dihydroxybiphenyl 1,2-Dioxygenase, domain 1"/>
    <property type="match status" value="1"/>
</dbReference>
<dbReference type="EMBL" id="JAYGIE010000076">
    <property type="protein sequence ID" value="MEA5478565.1"/>
    <property type="molecule type" value="Genomic_DNA"/>
</dbReference>